<dbReference type="InterPro" id="IPR043038">
    <property type="entry name" value="VbhA_sf"/>
</dbReference>
<dbReference type="InterPro" id="IPR033788">
    <property type="entry name" value="VbhA-like"/>
</dbReference>
<dbReference type="EMBL" id="CP045835">
    <property type="protein sequence ID" value="QGG52990.1"/>
    <property type="molecule type" value="Genomic_DNA"/>
</dbReference>
<dbReference type="Proteomes" id="UP000373269">
    <property type="component" value="Chromosome"/>
</dbReference>
<keyword evidence="2" id="KW-1185">Reference proteome</keyword>
<gene>
    <name evidence="1" type="ORF">GDS87_19710</name>
</gene>
<dbReference type="CDD" id="cd11586">
    <property type="entry name" value="VbhA_like"/>
    <property type="match status" value="1"/>
</dbReference>
<organism evidence="1 2">
    <name type="scientific">Lysinibacillus pakistanensis</name>
    <dbReference type="NCBI Taxonomy" id="759811"/>
    <lineage>
        <taxon>Bacteria</taxon>
        <taxon>Bacillati</taxon>
        <taxon>Bacillota</taxon>
        <taxon>Bacilli</taxon>
        <taxon>Bacillales</taxon>
        <taxon>Bacillaceae</taxon>
        <taxon>Lysinibacillus</taxon>
    </lineage>
</organism>
<name>A0ABX6DHP3_9BACI</name>
<reference evidence="1 2" key="1">
    <citation type="submission" date="2019-11" db="EMBL/GenBank/DDBJ databases">
        <title>Whole Genome Sequencing and Comparative Genomic Analyses of Lysinibacillus pakistanensis LZH-9, a Halotolerant Strain with Excellent COD Removal Capability.</title>
        <authorList>
            <person name="Zhou H."/>
        </authorList>
    </citation>
    <scope>NUCLEOTIDE SEQUENCE [LARGE SCALE GENOMIC DNA]</scope>
    <source>
        <strain evidence="1 2">LZH-9</strain>
    </source>
</reference>
<evidence type="ECO:0000313" key="1">
    <source>
        <dbReference type="EMBL" id="QGG52990.1"/>
    </source>
</evidence>
<accession>A0ABX6DHP3</accession>
<dbReference type="Gene3D" id="1.10.8.1050">
    <property type="entry name" value="Antitoxin VbhA-like"/>
    <property type="match status" value="1"/>
</dbReference>
<protein>
    <recommendedName>
        <fullName evidence="3">Antitoxin VbhA domain-containing protein</fullName>
    </recommendedName>
</protein>
<evidence type="ECO:0000313" key="2">
    <source>
        <dbReference type="Proteomes" id="UP000373269"/>
    </source>
</evidence>
<evidence type="ECO:0008006" key="3">
    <source>
        <dbReference type="Google" id="ProtNLM"/>
    </source>
</evidence>
<sequence>MKSLNLISQEERRKRIQFAVGMAAIDGGKPTAFTQNLLDQYEKGEVTTSYLKQAIIEKYARAAH</sequence>
<dbReference type="RefSeq" id="WP_054770469.1">
    <property type="nucleotide sequence ID" value="NZ_CP045835.1"/>
</dbReference>
<proteinExistence type="predicted"/>